<dbReference type="EMBL" id="JAZDWU010000012">
    <property type="protein sequence ID" value="KAK9985003.1"/>
    <property type="molecule type" value="Genomic_DNA"/>
</dbReference>
<keyword evidence="3" id="KW-1185">Reference proteome</keyword>
<evidence type="ECO:0000313" key="2">
    <source>
        <dbReference type="EMBL" id="KAK9985003.1"/>
    </source>
</evidence>
<dbReference type="Proteomes" id="UP001459277">
    <property type="component" value="Unassembled WGS sequence"/>
</dbReference>
<dbReference type="SUPFAM" id="SSF53098">
    <property type="entry name" value="Ribonuclease H-like"/>
    <property type="match status" value="1"/>
</dbReference>
<organism evidence="2 3">
    <name type="scientific">Lithocarpus litseifolius</name>
    <dbReference type="NCBI Taxonomy" id="425828"/>
    <lineage>
        <taxon>Eukaryota</taxon>
        <taxon>Viridiplantae</taxon>
        <taxon>Streptophyta</taxon>
        <taxon>Embryophyta</taxon>
        <taxon>Tracheophyta</taxon>
        <taxon>Spermatophyta</taxon>
        <taxon>Magnoliopsida</taxon>
        <taxon>eudicotyledons</taxon>
        <taxon>Gunneridae</taxon>
        <taxon>Pentapetalae</taxon>
        <taxon>rosids</taxon>
        <taxon>fabids</taxon>
        <taxon>Fagales</taxon>
        <taxon>Fagaceae</taxon>
        <taxon>Lithocarpus</taxon>
    </lineage>
</organism>
<evidence type="ECO:0000259" key="1">
    <source>
        <dbReference type="Pfam" id="PF04937"/>
    </source>
</evidence>
<accession>A0AAW2BHV2</accession>
<dbReference type="PANTHER" id="PTHR32166">
    <property type="entry name" value="OSJNBA0013A04.12 PROTEIN"/>
    <property type="match status" value="1"/>
</dbReference>
<name>A0AAW2BHV2_9ROSI</name>
<feature type="domain" description="DUF659" evidence="1">
    <location>
        <begin position="15"/>
        <end position="130"/>
    </location>
</feature>
<dbReference type="AlphaFoldDB" id="A0AAW2BHV2"/>
<dbReference type="InterPro" id="IPR007021">
    <property type="entry name" value="DUF659"/>
</dbReference>
<reference evidence="2 3" key="1">
    <citation type="submission" date="2024-01" db="EMBL/GenBank/DDBJ databases">
        <title>A telomere-to-telomere, gap-free genome of sweet tea (Lithocarpus litseifolius).</title>
        <authorList>
            <person name="Zhou J."/>
        </authorList>
    </citation>
    <scope>NUCLEOTIDE SEQUENCE [LARGE SCALE GENOMIC DNA]</scope>
    <source>
        <strain evidence="2">Zhou-2022a</strain>
        <tissue evidence="2">Leaf</tissue>
    </source>
</reference>
<evidence type="ECO:0000313" key="3">
    <source>
        <dbReference type="Proteomes" id="UP001459277"/>
    </source>
</evidence>
<comment type="caution">
    <text evidence="2">The sequence shown here is derived from an EMBL/GenBank/DDBJ whole genome shotgun (WGS) entry which is preliminary data.</text>
</comment>
<dbReference type="PANTHER" id="PTHR32166:SF122">
    <property type="entry name" value="OS09G0499600 PROTEIN"/>
    <property type="match status" value="1"/>
</dbReference>
<proteinExistence type="predicted"/>
<gene>
    <name evidence="2" type="ORF">SO802_034528</name>
</gene>
<protein>
    <recommendedName>
        <fullName evidence="1">DUF659 domain-containing protein</fullName>
    </recommendedName>
</protein>
<dbReference type="Pfam" id="PF04937">
    <property type="entry name" value="DUF659"/>
    <property type="match status" value="1"/>
</dbReference>
<sequence>MMDSVANYGKGLKLPTYHEIRVTFLKKEVENMHFTLDKYKNEWKKIGCTLMLDGWTDNRERSITNFLVNSPKEMVFLKSIDTFDISKNVENLFQLFDSLVQEIGEENVVQVVIDSASVYVSTGEKLMEKRCSRNFNAKKKSKEKVIKVEEPEEIVNVGDDKEDVQEDVNDEMILQDDEDDNFIDLDYGDDFD</sequence>
<dbReference type="InterPro" id="IPR012337">
    <property type="entry name" value="RNaseH-like_sf"/>
</dbReference>